<dbReference type="EMBL" id="RBXO01000001">
    <property type="protein sequence ID" value="RKT56970.1"/>
    <property type="molecule type" value="Genomic_DNA"/>
</dbReference>
<sequence>MDVRAEPARGSRALDLETVVRDVSGRSAQVGDRAGDIAVVDIVTARERGAESGVAAVVAFQGVDDESQDDEYDQRCEHGRNYATDEILPPLAVVSLFVKILPVRLPPCSPQSPCR</sequence>
<dbReference type="AlphaFoldDB" id="A0A495W7A9"/>
<gene>
    <name evidence="1" type="ORF">C8E97_5684</name>
</gene>
<dbReference type="Proteomes" id="UP000282084">
    <property type="component" value="Unassembled WGS sequence"/>
</dbReference>
<evidence type="ECO:0000313" key="1">
    <source>
        <dbReference type="EMBL" id="RKT56970.1"/>
    </source>
</evidence>
<name>A0A495W7A9_9PSEU</name>
<dbReference type="RefSeq" id="WP_121008447.1">
    <property type="nucleotide sequence ID" value="NZ_RBXO01000001.1"/>
</dbReference>
<organism evidence="1 2">
    <name type="scientific">Saccharothrix australiensis</name>
    <dbReference type="NCBI Taxonomy" id="2072"/>
    <lineage>
        <taxon>Bacteria</taxon>
        <taxon>Bacillati</taxon>
        <taxon>Actinomycetota</taxon>
        <taxon>Actinomycetes</taxon>
        <taxon>Pseudonocardiales</taxon>
        <taxon>Pseudonocardiaceae</taxon>
        <taxon>Saccharothrix</taxon>
    </lineage>
</organism>
<protein>
    <submittedName>
        <fullName evidence="1">Uncharacterized protein</fullName>
    </submittedName>
</protein>
<reference evidence="1 2" key="1">
    <citation type="submission" date="2018-10" db="EMBL/GenBank/DDBJ databases">
        <title>Sequencing the genomes of 1000 actinobacteria strains.</title>
        <authorList>
            <person name="Klenk H.-P."/>
        </authorList>
    </citation>
    <scope>NUCLEOTIDE SEQUENCE [LARGE SCALE GENOMIC DNA]</scope>
    <source>
        <strain evidence="1 2">DSM 43800</strain>
    </source>
</reference>
<evidence type="ECO:0000313" key="2">
    <source>
        <dbReference type="Proteomes" id="UP000282084"/>
    </source>
</evidence>
<keyword evidence="2" id="KW-1185">Reference proteome</keyword>
<accession>A0A495W7A9</accession>
<comment type="caution">
    <text evidence="1">The sequence shown here is derived from an EMBL/GenBank/DDBJ whole genome shotgun (WGS) entry which is preliminary data.</text>
</comment>
<proteinExistence type="predicted"/>